<gene>
    <name evidence="1" type="ORF">DCHRY22_LOCUS5823</name>
</gene>
<protein>
    <submittedName>
        <fullName evidence="1">(African queen) hypothetical protein</fullName>
    </submittedName>
</protein>
<evidence type="ECO:0000313" key="1">
    <source>
        <dbReference type="EMBL" id="CAG9564893.1"/>
    </source>
</evidence>
<dbReference type="OrthoDB" id="10261302at2759"/>
<organism evidence="1 2">
    <name type="scientific">Danaus chrysippus</name>
    <name type="common">African queen</name>
    <dbReference type="NCBI Taxonomy" id="151541"/>
    <lineage>
        <taxon>Eukaryota</taxon>
        <taxon>Metazoa</taxon>
        <taxon>Ecdysozoa</taxon>
        <taxon>Arthropoda</taxon>
        <taxon>Hexapoda</taxon>
        <taxon>Insecta</taxon>
        <taxon>Pterygota</taxon>
        <taxon>Neoptera</taxon>
        <taxon>Endopterygota</taxon>
        <taxon>Lepidoptera</taxon>
        <taxon>Glossata</taxon>
        <taxon>Ditrysia</taxon>
        <taxon>Papilionoidea</taxon>
        <taxon>Nymphalidae</taxon>
        <taxon>Danainae</taxon>
        <taxon>Danaini</taxon>
        <taxon>Danaina</taxon>
        <taxon>Danaus</taxon>
        <taxon>Anosia</taxon>
    </lineage>
</organism>
<evidence type="ECO:0000313" key="2">
    <source>
        <dbReference type="Proteomes" id="UP000789524"/>
    </source>
</evidence>
<reference evidence="1" key="1">
    <citation type="submission" date="2021-09" db="EMBL/GenBank/DDBJ databases">
        <authorList>
            <person name="Martin H S."/>
        </authorList>
    </citation>
    <scope>NUCLEOTIDE SEQUENCE</scope>
</reference>
<accession>A0A8J2W064</accession>
<proteinExistence type="predicted"/>
<dbReference type="AlphaFoldDB" id="A0A8J2W064"/>
<dbReference type="Proteomes" id="UP000789524">
    <property type="component" value="Unassembled WGS sequence"/>
</dbReference>
<dbReference type="EMBL" id="CAKASE010000052">
    <property type="protein sequence ID" value="CAG9564893.1"/>
    <property type="molecule type" value="Genomic_DNA"/>
</dbReference>
<sequence>MNEFVAPLMRSLPQDSPLFRSFKDNTVKKAINERISELHPYLQDNDRNVFDEDNFLLEGNDETAIIEFLPKTDMTNNDTNYNLLKNNIKKYKKIREKIKKSLTDESVSEKTKTFVLKTLDDLSKDLIHGRCSGQSMRSQKNSEPYLIANKWNEGWRHIKNSIFSFLSSNFRKSSDIPKYIDNLHMLLKKISKDADLISKKYKIQCEFIPKISYLSTESSNPLRLNWDSTDLEEDRCQRTIICSNELKDFMFKFYQTLNDTTVSVLKNYEEMYTREVSADDAREKQTIIHLLARASDDVKTAVKDVYLKEIRKFKLHESKNHEANINLITEFIKKNVENVKEKIRKMLRARLSNIRDKVALVIQDDVKVNLDVDLGNLEQEFTKRICAAFRLCNGQYAGRRQNEEPKIDKNNVLVQVQLSLDSDPEFRRFLNNGTDDKSATVTTYSSNVNITRTTTFSSTMQN</sequence>
<comment type="caution">
    <text evidence="1">The sequence shown here is derived from an EMBL/GenBank/DDBJ whole genome shotgun (WGS) entry which is preliminary data.</text>
</comment>
<name>A0A8J2W064_9NEOP</name>
<keyword evidence="2" id="KW-1185">Reference proteome</keyword>